<dbReference type="RefSeq" id="WP_310316493.1">
    <property type="nucleotide sequence ID" value="NZ_JAVDWU010000005.1"/>
</dbReference>
<proteinExistence type="predicted"/>
<organism evidence="2 3">
    <name type="scientific">Hydrogenophaga palleronii</name>
    <dbReference type="NCBI Taxonomy" id="65655"/>
    <lineage>
        <taxon>Bacteria</taxon>
        <taxon>Pseudomonadati</taxon>
        <taxon>Pseudomonadota</taxon>
        <taxon>Betaproteobacteria</taxon>
        <taxon>Burkholderiales</taxon>
        <taxon>Comamonadaceae</taxon>
        <taxon>Hydrogenophaga</taxon>
    </lineage>
</organism>
<feature type="region of interest" description="Disordered" evidence="1">
    <location>
        <begin position="1"/>
        <end position="106"/>
    </location>
</feature>
<dbReference type="Proteomes" id="UP001265700">
    <property type="component" value="Unassembled WGS sequence"/>
</dbReference>
<evidence type="ECO:0000313" key="3">
    <source>
        <dbReference type="Proteomes" id="UP001265700"/>
    </source>
</evidence>
<comment type="caution">
    <text evidence="2">The sequence shown here is derived from an EMBL/GenBank/DDBJ whole genome shotgun (WGS) entry which is preliminary data.</text>
</comment>
<feature type="compositionally biased region" description="Low complexity" evidence="1">
    <location>
        <begin position="47"/>
        <end position="63"/>
    </location>
</feature>
<gene>
    <name evidence="2" type="ORF">J2W49_002604</name>
</gene>
<protein>
    <submittedName>
        <fullName evidence="2">Uncharacterized protein</fullName>
    </submittedName>
</protein>
<keyword evidence="3" id="KW-1185">Reference proteome</keyword>
<sequence>MASNKQGQQDPQGQKQQEQGQAGQKQQGQGQHGQELNQGQNKGQNAGRSPGQQGDQSGQFGQREQSNPGGSDQQGRKEVNPSQQQDGSRSAPQGGGTRRPMDDNAR</sequence>
<name>A0ABU1WMX1_9BURK</name>
<dbReference type="EMBL" id="JAVDWU010000005">
    <property type="protein sequence ID" value="MDR7150641.1"/>
    <property type="molecule type" value="Genomic_DNA"/>
</dbReference>
<evidence type="ECO:0000256" key="1">
    <source>
        <dbReference type="SAM" id="MobiDB-lite"/>
    </source>
</evidence>
<reference evidence="2 3" key="1">
    <citation type="submission" date="2023-07" db="EMBL/GenBank/DDBJ databases">
        <title>Sorghum-associated microbial communities from plants grown in Nebraska, USA.</title>
        <authorList>
            <person name="Schachtman D."/>
        </authorList>
    </citation>
    <scope>NUCLEOTIDE SEQUENCE [LARGE SCALE GENOMIC DNA]</scope>
    <source>
        <strain evidence="2 3">4249</strain>
    </source>
</reference>
<feature type="compositionally biased region" description="Polar residues" evidence="1">
    <location>
        <begin position="64"/>
        <end position="73"/>
    </location>
</feature>
<feature type="compositionally biased region" description="Polar residues" evidence="1">
    <location>
        <begin position="80"/>
        <end position="91"/>
    </location>
</feature>
<evidence type="ECO:0000313" key="2">
    <source>
        <dbReference type="EMBL" id="MDR7150641.1"/>
    </source>
</evidence>
<accession>A0ABU1WMX1</accession>
<feature type="compositionally biased region" description="Low complexity" evidence="1">
    <location>
        <begin position="1"/>
        <end position="40"/>
    </location>
</feature>